<reference evidence="7 8" key="1">
    <citation type="submission" date="2014-06" db="EMBL/GenBank/DDBJ databases">
        <authorList>
            <person name="Swart Estienne"/>
        </authorList>
    </citation>
    <scope>NUCLEOTIDE SEQUENCE [LARGE SCALE GENOMIC DNA]</scope>
    <source>
        <strain evidence="7 8">130c</strain>
    </source>
</reference>
<dbReference type="PROSITE" id="PS00383">
    <property type="entry name" value="TYR_PHOSPHATASE_1"/>
    <property type="match status" value="1"/>
</dbReference>
<evidence type="ECO:0000313" key="7">
    <source>
        <dbReference type="EMBL" id="CDW86391.1"/>
    </source>
</evidence>
<dbReference type="SUPFAM" id="SSF52799">
    <property type="entry name" value="(Phosphotyrosine protein) phosphatases II"/>
    <property type="match status" value="1"/>
</dbReference>
<evidence type="ECO:0000256" key="4">
    <source>
        <dbReference type="ARBA" id="ARBA00022912"/>
    </source>
</evidence>
<dbReference type="InterPro" id="IPR029021">
    <property type="entry name" value="Prot-tyrosine_phosphatase-like"/>
</dbReference>
<dbReference type="GO" id="GO:0008330">
    <property type="term" value="F:protein tyrosine/threonine phosphatase activity"/>
    <property type="evidence" value="ECO:0007669"/>
    <property type="project" value="TreeGrafter"/>
</dbReference>
<keyword evidence="4" id="KW-0904">Protein phosphatase</keyword>
<feature type="domain" description="Tyrosine specific protein phosphatases" evidence="6">
    <location>
        <begin position="50"/>
        <end position="107"/>
    </location>
</feature>
<dbReference type="InterPro" id="IPR016130">
    <property type="entry name" value="Tyr_Pase_AS"/>
</dbReference>
<dbReference type="EMBL" id="CCKQ01014604">
    <property type="protein sequence ID" value="CDW86391.1"/>
    <property type="molecule type" value="Genomic_DNA"/>
</dbReference>
<dbReference type="OMA" id="XNASDIS"/>
<organism evidence="7 8">
    <name type="scientific">Stylonychia lemnae</name>
    <name type="common">Ciliate</name>
    <dbReference type="NCBI Taxonomy" id="5949"/>
    <lineage>
        <taxon>Eukaryota</taxon>
        <taxon>Sar</taxon>
        <taxon>Alveolata</taxon>
        <taxon>Ciliophora</taxon>
        <taxon>Intramacronucleata</taxon>
        <taxon>Spirotrichea</taxon>
        <taxon>Stichotrichia</taxon>
        <taxon>Sporadotrichida</taxon>
        <taxon>Oxytrichidae</taxon>
        <taxon>Stylonychinae</taxon>
        <taxon>Stylonychia</taxon>
    </lineage>
</organism>
<dbReference type="EC" id="3.1.3.48" evidence="2"/>
<dbReference type="PROSITE" id="PS50056">
    <property type="entry name" value="TYR_PHOSPHATASE_2"/>
    <property type="match status" value="1"/>
</dbReference>
<protein>
    <recommendedName>
        <fullName evidence="2">protein-tyrosine-phosphatase</fullName>
        <ecNumber evidence="2">3.1.3.48</ecNumber>
    </recommendedName>
</protein>
<dbReference type="Proteomes" id="UP000039865">
    <property type="component" value="Unassembled WGS sequence"/>
</dbReference>
<feature type="domain" description="Tyrosine-protein phosphatase" evidence="5">
    <location>
        <begin position="1"/>
        <end position="129"/>
    </location>
</feature>
<dbReference type="GO" id="GO:0033550">
    <property type="term" value="F:MAP kinase tyrosine phosphatase activity"/>
    <property type="evidence" value="ECO:0007669"/>
    <property type="project" value="TreeGrafter"/>
</dbReference>
<comment type="similarity">
    <text evidence="1">Belongs to the protein-tyrosine phosphatase family. Non-receptor class dual specificity subfamily.</text>
</comment>
<dbReference type="GO" id="GO:0043409">
    <property type="term" value="P:negative regulation of MAPK cascade"/>
    <property type="evidence" value="ECO:0007669"/>
    <property type="project" value="TreeGrafter"/>
</dbReference>
<keyword evidence="8" id="KW-1185">Reference proteome</keyword>
<evidence type="ECO:0000259" key="5">
    <source>
        <dbReference type="PROSITE" id="PS50054"/>
    </source>
</evidence>
<dbReference type="Pfam" id="PF00782">
    <property type="entry name" value="DSPc"/>
    <property type="match status" value="1"/>
</dbReference>
<dbReference type="SMART" id="SM00195">
    <property type="entry name" value="DSPc"/>
    <property type="match status" value="1"/>
</dbReference>
<dbReference type="Gene3D" id="3.90.190.10">
    <property type="entry name" value="Protein tyrosine phosphatase superfamily"/>
    <property type="match status" value="1"/>
</dbReference>
<evidence type="ECO:0000256" key="2">
    <source>
        <dbReference type="ARBA" id="ARBA00013064"/>
    </source>
</evidence>
<evidence type="ECO:0000259" key="6">
    <source>
        <dbReference type="PROSITE" id="PS50056"/>
    </source>
</evidence>
<dbReference type="AlphaFoldDB" id="A0A078AWH2"/>
<keyword evidence="3" id="KW-0378">Hydrolase</keyword>
<sequence length="155" mass="18095">MIAANNLEVLKKNKICSVLSVGDHLDFKHKDKYRYKQILIDDKWTADLLQHFLECFEFIDHDFDQGRNVLVHCAAGVSRSATVVIGYLMYKGGLYFNEAFTMVQNCRGCVNPNDGFIFQLKEFQQILQDNMFPLQKTYSQDNYKIQHTDEVEKIE</sequence>
<dbReference type="InterPro" id="IPR000387">
    <property type="entry name" value="Tyr_Pase_dom"/>
</dbReference>
<dbReference type="PANTHER" id="PTHR10159:SF519">
    <property type="entry name" value="DUAL SPECIFICITY PROTEIN PHOSPHATASE MPK3"/>
    <property type="match status" value="1"/>
</dbReference>
<dbReference type="CDD" id="cd14498">
    <property type="entry name" value="DSP"/>
    <property type="match status" value="1"/>
</dbReference>
<dbReference type="PANTHER" id="PTHR10159">
    <property type="entry name" value="DUAL SPECIFICITY PROTEIN PHOSPHATASE"/>
    <property type="match status" value="1"/>
</dbReference>
<dbReference type="InterPro" id="IPR020422">
    <property type="entry name" value="TYR_PHOSPHATASE_DUAL_dom"/>
</dbReference>
<accession>A0A078AWH2</accession>
<gene>
    <name evidence="7" type="primary">Contig11295.g12071</name>
    <name evidence="7" type="ORF">STYLEM_15485</name>
</gene>
<dbReference type="PROSITE" id="PS50054">
    <property type="entry name" value="TYR_PHOSPHATASE_DUAL"/>
    <property type="match status" value="1"/>
</dbReference>
<dbReference type="GO" id="GO:0005737">
    <property type="term" value="C:cytoplasm"/>
    <property type="evidence" value="ECO:0007669"/>
    <property type="project" value="TreeGrafter"/>
</dbReference>
<dbReference type="InParanoid" id="A0A078AWH2"/>
<evidence type="ECO:0000256" key="3">
    <source>
        <dbReference type="ARBA" id="ARBA00022801"/>
    </source>
</evidence>
<dbReference type="InterPro" id="IPR000340">
    <property type="entry name" value="Dual-sp_phosphatase_cat-dom"/>
</dbReference>
<name>A0A078AWH2_STYLE</name>
<evidence type="ECO:0000313" key="8">
    <source>
        <dbReference type="Proteomes" id="UP000039865"/>
    </source>
</evidence>
<proteinExistence type="inferred from homology"/>
<evidence type="ECO:0000256" key="1">
    <source>
        <dbReference type="ARBA" id="ARBA00008601"/>
    </source>
</evidence>
<dbReference type="GO" id="GO:0017017">
    <property type="term" value="F:MAP kinase tyrosine/serine/threonine phosphatase activity"/>
    <property type="evidence" value="ECO:0007669"/>
    <property type="project" value="TreeGrafter"/>
</dbReference>
<dbReference type="OrthoDB" id="287730at2759"/>